<dbReference type="EMBL" id="DVOB01000109">
    <property type="protein sequence ID" value="HIU96034.1"/>
    <property type="molecule type" value="Genomic_DNA"/>
</dbReference>
<proteinExistence type="predicted"/>
<comment type="caution">
    <text evidence="2">The sequence shown here is derived from an EMBL/GenBank/DDBJ whole genome shotgun (WGS) entry which is preliminary data.</text>
</comment>
<protein>
    <submittedName>
        <fullName evidence="2">Amino acid permease</fullName>
    </submittedName>
</protein>
<evidence type="ECO:0000256" key="1">
    <source>
        <dbReference type="SAM" id="Phobius"/>
    </source>
</evidence>
<sequence length="52" mass="5615">MLDGEKGREVELEREGELIRGIKGWQVTFIGLGGVIGSCYFLGLGLSIQTMG</sequence>
<dbReference type="Proteomes" id="UP000824130">
    <property type="component" value="Unassembled WGS sequence"/>
</dbReference>
<reference evidence="2" key="2">
    <citation type="journal article" date="2021" name="PeerJ">
        <title>Extensive microbial diversity within the chicken gut microbiome revealed by metagenomics and culture.</title>
        <authorList>
            <person name="Gilroy R."/>
            <person name="Ravi A."/>
            <person name="Getino M."/>
            <person name="Pursley I."/>
            <person name="Horton D.L."/>
            <person name="Alikhan N.F."/>
            <person name="Baker D."/>
            <person name="Gharbi K."/>
            <person name="Hall N."/>
            <person name="Watson M."/>
            <person name="Adriaenssens E.M."/>
            <person name="Foster-Nyarko E."/>
            <person name="Jarju S."/>
            <person name="Secka A."/>
            <person name="Antonio M."/>
            <person name="Oren A."/>
            <person name="Chaudhuri R.R."/>
            <person name="La Ragione R."/>
            <person name="Hildebrand F."/>
            <person name="Pallen M.J."/>
        </authorList>
    </citation>
    <scope>NUCLEOTIDE SEQUENCE</scope>
    <source>
        <strain evidence="2">ChiSjej4B22-8349</strain>
    </source>
</reference>
<reference evidence="2" key="1">
    <citation type="submission" date="2020-10" db="EMBL/GenBank/DDBJ databases">
        <authorList>
            <person name="Gilroy R."/>
        </authorList>
    </citation>
    <scope>NUCLEOTIDE SEQUENCE</scope>
    <source>
        <strain evidence="2">ChiSjej4B22-8349</strain>
    </source>
</reference>
<organism evidence="2 3">
    <name type="scientific">Candidatus Allocopromorpha excrementipullorum</name>
    <dbReference type="NCBI Taxonomy" id="2840743"/>
    <lineage>
        <taxon>Bacteria</taxon>
        <taxon>Bacillati</taxon>
        <taxon>Bacillota</taxon>
        <taxon>Clostridia</taxon>
        <taxon>Eubacteriales</taxon>
        <taxon>Eubacteriaceae</taxon>
        <taxon>Eubacteriaceae incertae sedis</taxon>
        <taxon>Candidatus Allocopromorpha</taxon>
    </lineage>
</organism>
<evidence type="ECO:0000313" key="3">
    <source>
        <dbReference type="Proteomes" id="UP000824130"/>
    </source>
</evidence>
<name>A0A9D1N762_9FIRM</name>
<keyword evidence="1" id="KW-0472">Membrane</keyword>
<evidence type="ECO:0000313" key="2">
    <source>
        <dbReference type="EMBL" id="HIU96034.1"/>
    </source>
</evidence>
<keyword evidence="1" id="KW-1133">Transmembrane helix</keyword>
<keyword evidence="1" id="KW-0812">Transmembrane</keyword>
<dbReference type="AlphaFoldDB" id="A0A9D1N762"/>
<gene>
    <name evidence="2" type="ORF">IAD25_04895</name>
</gene>
<feature type="transmembrane region" description="Helical" evidence="1">
    <location>
        <begin position="27"/>
        <end position="48"/>
    </location>
</feature>
<feature type="non-terminal residue" evidence="2">
    <location>
        <position position="52"/>
    </location>
</feature>
<accession>A0A9D1N762</accession>